<gene>
    <name evidence="6" type="ORF">ANOM_006592</name>
</gene>
<dbReference type="PANTHER" id="PTHR47784">
    <property type="entry name" value="STEROL UPTAKE CONTROL PROTEIN 2"/>
    <property type="match status" value="1"/>
</dbReference>
<keyword evidence="1" id="KW-0805">Transcription regulation</keyword>
<dbReference type="InterPro" id="IPR036864">
    <property type="entry name" value="Zn2-C6_fun-type_DNA-bd_sf"/>
</dbReference>
<dbReference type="GO" id="GO:0001228">
    <property type="term" value="F:DNA-binding transcription activator activity, RNA polymerase II-specific"/>
    <property type="evidence" value="ECO:0007669"/>
    <property type="project" value="TreeGrafter"/>
</dbReference>
<dbReference type="PANTHER" id="PTHR47784:SF9">
    <property type="entry name" value="ZN(II)2CYS6 TRANSCRIPTION FACTOR (EUROFUNG)"/>
    <property type="match status" value="1"/>
</dbReference>
<dbReference type="SMART" id="SM00066">
    <property type="entry name" value="GAL4"/>
    <property type="match status" value="1"/>
</dbReference>
<dbReference type="STRING" id="1509407.A0A0L1J3B5"/>
<dbReference type="PROSITE" id="PS00463">
    <property type="entry name" value="ZN2_CY6_FUNGAL_1"/>
    <property type="match status" value="1"/>
</dbReference>
<dbReference type="Proteomes" id="UP000037505">
    <property type="component" value="Unassembled WGS sequence"/>
</dbReference>
<keyword evidence="3" id="KW-0804">Transcription</keyword>
<dbReference type="GO" id="GO:0008270">
    <property type="term" value="F:zinc ion binding"/>
    <property type="evidence" value="ECO:0007669"/>
    <property type="project" value="InterPro"/>
</dbReference>
<dbReference type="InterPro" id="IPR001138">
    <property type="entry name" value="Zn2Cys6_DnaBD"/>
</dbReference>
<evidence type="ECO:0000259" key="5">
    <source>
        <dbReference type="PROSITE" id="PS50048"/>
    </source>
</evidence>
<evidence type="ECO:0000256" key="2">
    <source>
        <dbReference type="ARBA" id="ARBA00023125"/>
    </source>
</evidence>
<keyword evidence="2" id="KW-0238">DNA-binding</keyword>
<dbReference type="OrthoDB" id="416217at2759"/>
<evidence type="ECO:0000313" key="6">
    <source>
        <dbReference type="EMBL" id="KNG86155.1"/>
    </source>
</evidence>
<dbReference type="InterPro" id="IPR021858">
    <property type="entry name" value="Fun_TF"/>
</dbReference>
<evidence type="ECO:0000256" key="1">
    <source>
        <dbReference type="ARBA" id="ARBA00023015"/>
    </source>
</evidence>
<dbReference type="AlphaFoldDB" id="A0A0L1J3B5"/>
<dbReference type="GO" id="GO:0003677">
    <property type="term" value="F:DNA binding"/>
    <property type="evidence" value="ECO:0007669"/>
    <property type="project" value="UniProtKB-KW"/>
</dbReference>
<dbReference type="GeneID" id="26808396"/>
<keyword evidence="4" id="KW-0539">Nucleus</keyword>
<sequence>MMVSNGSLWSVESQPTSLTQVETMESGNNDWRNSNYLSAFRVRPRYQLAGSSLHIDGANRLLPAVSNSTRPVYRARRAHRKSRTGCLSCKRRKVKCDEAKPQCRRCRMHGSVCDFALPGNEAHKRITMALSTCGTSLVCNGSLAFGAMTASLDHILWSDISSERLHSCGPCDSLGSFGLAMLAHFSQMVSVHSPAFTPIKKVMRERTIPVALGEPCLLYSIMAVASTHWACALPSDPTHTLIATRLRHKATRVYRQQLQLPIDRNNMDTLITSCMLIAMFSFSAETTTPLDSWVFSDDPANMNWLSVQGGLRCLLEITKPWMEESIWNEPFQETSNYEYADDHRMGREDLDPDLADLCDITETTTEETNPFHWPLRMLCPLLRIPRHKCGASRITNFMGRLLPDFVHLLAAKEPRALLILSYWLALMCISVDEWWVGPRVTLECQAICMYLEACGDRRIVELLEFPARACGYKSTR</sequence>
<accession>A0A0L1J3B5</accession>
<dbReference type="Pfam" id="PF00172">
    <property type="entry name" value="Zn_clus"/>
    <property type="match status" value="1"/>
</dbReference>
<dbReference type="PROSITE" id="PS50048">
    <property type="entry name" value="ZN2_CY6_FUNGAL_2"/>
    <property type="match status" value="1"/>
</dbReference>
<dbReference type="EMBL" id="JNOM01000126">
    <property type="protein sequence ID" value="KNG86155.1"/>
    <property type="molecule type" value="Genomic_DNA"/>
</dbReference>
<proteinExistence type="predicted"/>
<reference evidence="6 7" key="1">
    <citation type="submission" date="2014-06" db="EMBL/GenBank/DDBJ databases">
        <title>The Genome of the Aflatoxigenic Filamentous Fungus Aspergillus nomius.</title>
        <authorList>
            <person name="Moore M.G."/>
            <person name="Shannon B.M."/>
            <person name="Brian M.M."/>
        </authorList>
    </citation>
    <scope>NUCLEOTIDE SEQUENCE [LARGE SCALE GENOMIC DNA]</scope>
    <source>
        <strain evidence="6 7">NRRL 13137</strain>
    </source>
</reference>
<dbReference type="RefSeq" id="XP_015407078.1">
    <property type="nucleotide sequence ID" value="XM_015551848.1"/>
</dbReference>
<name>A0A0L1J3B5_ASPN3</name>
<dbReference type="SUPFAM" id="SSF57701">
    <property type="entry name" value="Zn2/Cys6 DNA-binding domain"/>
    <property type="match status" value="1"/>
</dbReference>
<evidence type="ECO:0000256" key="3">
    <source>
        <dbReference type="ARBA" id="ARBA00023163"/>
    </source>
</evidence>
<dbReference type="Pfam" id="PF11951">
    <property type="entry name" value="Fungal_trans_2"/>
    <property type="match status" value="1"/>
</dbReference>
<keyword evidence="7" id="KW-1185">Reference proteome</keyword>
<evidence type="ECO:0000313" key="7">
    <source>
        <dbReference type="Proteomes" id="UP000037505"/>
    </source>
</evidence>
<organism evidence="6 7">
    <name type="scientific">Aspergillus nomiae NRRL (strain ATCC 15546 / NRRL 13137 / CBS 260.88 / M93)</name>
    <dbReference type="NCBI Taxonomy" id="1509407"/>
    <lineage>
        <taxon>Eukaryota</taxon>
        <taxon>Fungi</taxon>
        <taxon>Dikarya</taxon>
        <taxon>Ascomycota</taxon>
        <taxon>Pezizomycotina</taxon>
        <taxon>Eurotiomycetes</taxon>
        <taxon>Eurotiomycetidae</taxon>
        <taxon>Eurotiales</taxon>
        <taxon>Aspergillaceae</taxon>
        <taxon>Aspergillus</taxon>
        <taxon>Aspergillus subgen. Circumdati</taxon>
    </lineage>
</organism>
<protein>
    <submittedName>
        <fullName evidence="6">Putative C6 transcription factor</fullName>
    </submittedName>
</protein>
<feature type="domain" description="Zn(2)-C6 fungal-type" evidence="5">
    <location>
        <begin position="85"/>
        <end position="115"/>
    </location>
</feature>
<dbReference type="InterPro" id="IPR053157">
    <property type="entry name" value="Sterol_Uptake_Regulator"/>
</dbReference>
<dbReference type="Gene3D" id="4.10.240.10">
    <property type="entry name" value="Zn(2)-C6 fungal-type DNA-binding domain"/>
    <property type="match status" value="1"/>
</dbReference>
<dbReference type="PRINTS" id="PR00755">
    <property type="entry name" value="AFLATOXINBRP"/>
</dbReference>
<comment type="caution">
    <text evidence="6">The sequence shown here is derived from an EMBL/GenBank/DDBJ whole genome shotgun (WGS) entry which is preliminary data.</text>
</comment>
<evidence type="ECO:0000256" key="4">
    <source>
        <dbReference type="ARBA" id="ARBA00023242"/>
    </source>
</evidence>
<dbReference type="CDD" id="cd00067">
    <property type="entry name" value="GAL4"/>
    <property type="match status" value="1"/>
</dbReference>